<keyword evidence="2" id="KW-1185">Reference proteome</keyword>
<evidence type="ECO:0008006" key="3">
    <source>
        <dbReference type="Google" id="ProtNLM"/>
    </source>
</evidence>
<protein>
    <recommendedName>
        <fullName evidence="3">GTP-binding protein</fullName>
    </recommendedName>
</protein>
<dbReference type="AlphaFoldDB" id="A0A410P3X1"/>
<dbReference type="Pfam" id="PF14385">
    <property type="entry name" value="DUF4416"/>
    <property type="match status" value="1"/>
</dbReference>
<evidence type="ECO:0000313" key="1">
    <source>
        <dbReference type="EMBL" id="QAT16895.1"/>
    </source>
</evidence>
<evidence type="ECO:0000313" key="2">
    <source>
        <dbReference type="Proteomes" id="UP000287243"/>
    </source>
</evidence>
<dbReference type="InterPro" id="IPR025529">
    <property type="entry name" value="DUF4416"/>
</dbReference>
<proteinExistence type="predicted"/>
<accession>A0A410P3X1</accession>
<dbReference type="Proteomes" id="UP000287243">
    <property type="component" value="Chromosome"/>
</dbReference>
<dbReference type="KEGG" id="vai:BU251_03680"/>
<dbReference type="RefSeq" id="WP_128699536.1">
    <property type="nucleotide sequence ID" value="NZ_CP019384.1"/>
</dbReference>
<dbReference type="EMBL" id="CP019384">
    <property type="protein sequence ID" value="QAT16895.1"/>
    <property type="molecule type" value="Genomic_DNA"/>
</dbReference>
<sequence length="186" mass="21809">MGTPLRSLPAKLITGLIAKDTERLECARKFLERRFGRADRTSAVFAFDQTHYYERELGEGLRRQFLSFERLIAADTLAAIKQWTNSLEIRPFRGAQKRTVNIDPGYISLAKLVLATTKNHSHRIYLRQGIFEEVTLVFRGHTFAPLEWTYPDYRQESHIAFFNEVRKTYKQQIEKKYGVSQLYRCV</sequence>
<dbReference type="OrthoDB" id="9788989at2"/>
<gene>
    <name evidence="1" type="ORF">BU251_03680</name>
</gene>
<reference evidence="1 2" key="1">
    <citation type="submission" date="2017-01" db="EMBL/GenBank/DDBJ databases">
        <title>First insights into the biology of 'candidatus Vampirococcus archaeovorus'.</title>
        <authorList>
            <person name="Kizina J."/>
            <person name="Jordan S."/>
            <person name="Stueber K."/>
            <person name="Reinhardt R."/>
            <person name="Harder J."/>
        </authorList>
    </citation>
    <scope>NUCLEOTIDE SEQUENCE [LARGE SCALE GENOMIC DNA]</scope>
    <source>
        <strain evidence="1 2">LiM</strain>
    </source>
</reference>
<name>A0A410P3X1_VELA1</name>
<organism evidence="1 2">
    <name type="scientific">Velamenicoccus archaeovorus</name>
    <dbReference type="NCBI Taxonomy" id="1930593"/>
    <lineage>
        <taxon>Bacteria</taxon>
        <taxon>Pseudomonadati</taxon>
        <taxon>Candidatus Omnitrophota</taxon>
        <taxon>Candidatus Velamenicoccus</taxon>
    </lineage>
</organism>